<accession>A0A8S1FDC3</accession>
<dbReference type="AlphaFoldDB" id="A0A8S1FDC3"/>
<protein>
    <submittedName>
        <fullName evidence="2">Uncharacterized protein</fullName>
    </submittedName>
</protein>
<feature type="region of interest" description="Disordered" evidence="1">
    <location>
        <begin position="284"/>
        <end position="307"/>
    </location>
</feature>
<dbReference type="EMBL" id="CADEPM010000011">
    <property type="protein sequence ID" value="CAB3410516.1"/>
    <property type="molecule type" value="Genomic_DNA"/>
</dbReference>
<dbReference type="Proteomes" id="UP000494206">
    <property type="component" value="Unassembled WGS sequence"/>
</dbReference>
<proteinExistence type="predicted"/>
<comment type="caution">
    <text evidence="2">The sequence shown here is derived from an EMBL/GenBank/DDBJ whole genome shotgun (WGS) entry which is preliminary data.</text>
</comment>
<gene>
    <name evidence="2" type="ORF">CBOVIS_LOCUS12035</name>
</gene>
<evidence type="ECO:0000256" key="1">
    <source>
        <dbReference type="SAM" id="MobiDB-lite"/>
    </source>
</evidence>
<reference evidence="2 3" key="1">
    <citation type="submission" date="2020-04" db="EMBL/GenBank/DDBJ databases">
        <authorList>
            <person name="Laetsch R D."/>
            <person name="Stevens L."/>
            <person name="Kumar S."/>
            <person name="Blaxter L. M."/>
        </authorList>
    </citation>
    <scope>NUCLEOTIDE SEQUENCE [LARGE SCALE GENOMIC DNA]</scope>
</reference>
<evidence type="ECO:0000313" key="2">
    <source>
        <dbReference type="EMBL" id="CAB3410516.1"/>
    </source>
</evidence>
<evidence type="ECO:0000313" key="3">
    <source>
        <dbReference type="Proteomes" id="UP000494206"/>
    </source>
</evidence>
<sequence length="307" mass="35498">MKEKGNKRNVKVKDFEDPTDSCNHPECRRPLQWNGRAVIPESLIEAARAFALKRKFPRMSELLMIIKMSDEEEDKDICVEDWLAALQHFARCSSLKRDVLSSKAELRGKFAVELARALLELKQEHEELEQGRRYVVVPRQWGAQVPSNWGTYKTAAELNVVGRRAIPMMVLIVQLKREFSETITELIKKKRPKTTWLLPWSVRESTTLSENLMELKKWDDQFSQWEKFGAKVVLPSTTIPSTRECLAIQLRAKNMHTGGYENDEMMEALRVYAEVEPELVSLEADIGSEGAREDTKKRTGSKRFRMD</sequence>
<name>A0A8S1FDC3_9PELO</name>
<organism evidence="2 3">
    <name type="scientific">Caenorhabditis bovis</name>
    <dbReference type="NCBI Taxonomy" id="2654633"/>
    <lineage>
        <taxon>Eukaryota</taxon>
        <taxon>Metazoa</taxon>
        <taxon>Ecdysozoa</taxon>
        <taxon>Nematoda</taxon>
        <taxon>Chromadorea</taxon>
        <taxon>Rhabditida</taxon>
        <taxon>Rhabditina</taxon>
        <taxon>Rhabditomorpha</taxon>
        <taxon>Rhabditoidea</taxon>
        <taxon>Rhabditidae</taxon>
        <taxon>Peloderinae</taxon>
        <taxon>Caenorhabditis</taxon>
    </lineage>
</organism>
<keyword evidence="3" id="KW-1185">Reference proteome</keyword>
<feature type="compositionally biased region" description="Basic residues" evidence="1">
    <location>
        <begin position="298"/>
        <end position="307"/>
    </location>
</feature>